<evidence type="ECO:0000313" key="2">
    <source>
        <dbReference type="Proteomes" id="UP001201549"/>
    </source>
</evidence>
<keyword evidence="2" id="KW-1185">Reference proteome</keyword>
<proteinExistence type="predicted"/>
<sequence>MSIASLINLLRSTRIDPFVEKNAQQQLETALANAGFNFRREHHLSATDIADFLVLLDGESIAIELKGKVKHRKAVYRQLERYTEHSDVSSIILLTASSMRLPAQINSKPAYVVSIGEGWL</sequence>
<accession>A0ABT2FR24</accession>
<dbReference type="EMBL" id="JAKOGG010000022">
    <property type="protein sequence ID" value="MCS4558501.1"/>
    <property type="molecule type" value="Genomic_DNA"/>
</dbReference>
<gene>
    <name evidence="1" type="ORF">L9G74_18865</name>
</gene>
<dbReference type="Proteomes" id="UP001201549">
    <property type="component" value="Unassembled WGS sequence"/>
</dbReference>
<evidence type="ECO:0008006" key="3">
    <source>
        <dbReference type="Google" id="ProtNLM"/>
    </source>
</evidence>
<organism evidence="1 2">
    <name type="scientific">Shewanella electrica</name>
    <dbReference type="NCBI Taxonomy" id="515560"/>
    <lineage>
        <taxon>Bacteria</taxon>
        <taxon>Pseudomonadati</taxon>
        <taxon>Pseudomonadota</taxon>
        <taxon>Gammaproteobacteria</taxon>
        <taxon>Alteromonadales</taxon>
        <taxon>Shewanellaceae</taxon>
        <taxon>Shewanella</taxon>
    </lineage>
</organism>
<evidence type="ECO:0000313" key="1">
    <source>
        <dbReference type="EMBL" id="MCS4558501.1"/>
    </source>
</evidence>
<comment type="caution">
    <text evidence="1">The sequence shown here is derived from an EMBL/GenBank/DDBJ whole genome shotgun (WGS) entry which is preliminary data.</text>
</comment>
<name>A0ABT2FR24_9GAMM</name>
<reference evidence="1 2" key="1">
    <citation type="submission" date="2022-02" db="EMBL/GenBank/DDBJ databases">
        <authorList>
            <person name="Zhuang L."/>
        </authorList>
    </citation>
    <scope>NUCLEOTIDE SEQUENCE [LARGE SCALE GENOMIC DNA]</scope>
    <source>
        <strain evidence="1 2">C32</strain>
    </source>
</reference>
<protein>
    <recommendedName>
        <fullName evidence="3">Endonuclease</fullName>
    </recommendedName>
</protein>
<dbReference type="RefSeq" id="WP_238898320.1">
    <property type="nucleotide sequence ID" value="NZ_JAKOGG010000022.1"/>
</dbReference>
<reference evidence="2" key="2">
    <citation type="submission" date="2023-07" db="EMBL/GenBank/DDBJ databases">
        <title>Shewanella mangrovi sp. nov., an acetaldehyde- degrading bacterium isolated from mangrove sediment.</title>
        <authorList>
            <person name="Liu Y."/>
        </authorList>
    </citation>
    <scope>NUCLEOTIDE SEQUENCE [LARGE SCALE GENOMIC DNA]</scope>
    <source>
        <strain evidence="2">C32</strain>
    </source>
</reference>